<evidence type="ECO:0000313" key="2">
    <source>
        <dbReference type="Proteomes" id="UP001497516"/>
    </source>
</evidence>
<dbReference type="AlphaFoldDB" id="A0AAV2GPG2"/>
<protein>
    <submittedName>
        <fullName evidence="1">Uncharacterized protein</fullName>
    </submittedName>
</protein>
<gene>
    <name evidence="1" type="ORF">LTRI10_LOCUS51913</name>
</gene>
<sequence length="66" mass="8358">MESSDQILESKTWRKWEPRVGRRCHRRRSTVAQHCYFNWVRNFLILLKEERRRKRRERGESLWGKK</sequence>
<organism evidence="1 2">
    <name type="scientific">Linum trigynum</name>
    <dbReference type="NCBI Taxonomy" id="586398"/>
    <lineage>
        <taxon>Eukaryota</taxon>
        <taxon>Viridiplantae</taxon>
        <taxon>Streptophyta</taxon>
        <taxon>Embryophyta</taxon>
        <taxon>Tracheophyta</taxon>
        <taxon>Spermatophyta</taxon>
        <taxon>Magnoliopsida</taxon>
        <taxon>eudicotyledons</taxon>
        <taxon>Gunneridae</taxon>
        <taxon>Pentapetalae</taxon>
        <taxon>rosids</taxon>
        <taxon>fabids</taxon>
        <taxon>Malpighiales</taxon>
        <taxon>Linaceae</taxon>
        <taxon>Linum</taxon>
    </lineage>
</organism>
<reference evidence="1 2" key="1">
    <citation type="submission" date="2024-04" db="EMBL/GenBank/DDBJ databases">
        <authorList>
            <person name="Fracassetti M."/>
        </authorList>
    </citation>
    <scope>NUCLEOTIDE SEQUENCE [LARGE SCALE GENOMIC DNA]</scope>
</reference>
<accession>A0AAV2GPG2</accession>
<evidence type="ECO:0000313" key="1">
    <source>
        <dbReference type="EMBL" id="CAL1412635.1"/>
    </source>
</evidence>
<dbReference type="EMBL" id="OZ034822">
    <property type="protein sequence ID" value="CAL1412635.1"/>
    <property type="molecule type" value="Genomic_DNA"/>
</dbReference>
<keyword evidence="2" id="KW-1185">Reference proteome</keyword>
<name>A0AAV2GPG2_9ROSI</name>
<proteinExistence type="predicted"/>
<dbReference type="Proteomes" id="UP001497516">
    <property type="component" value="Chromosome 9"/>
</dbReference>